<gene>
    <name evidence="2" type="ORF">MNBD_GAMMA09-913</name>
</gene>
<sequence length="474" mass="52453">MINIPPIKQSTAIKVELIPDISKTWKVGQILNATAKQGGDALSDVLIQVGKYTLQAKTPISLQSGQDIKLQIKSLPDGQTNKLPQLNILPTSTPSTQTATLAALKLRQFIAIQQSLTQVIQLSDKLLNNKLASAKLPDNLKNMLNRLQTSLQINAGNINAAQLKQQILDSGVFLESKLLNQKTNPQSGLINDFKYQLLAIKENLALLNSAQPGIGSKGTEPAIQPVTIQLTAQQLNQLQSEIKQAGPDLLSRNLPELADKLMSVLSRPSLNQLINLLGQTTTDTQASNELQTLAKFLVALTQQQPLAQQNMQHLLQQLRSNLIFLELGQQIEQSISKITSLQLQPLSREGDNLVLLLFNLIFKDNNEQFDLNFRIQQQNKETDQSQENWLVTVSFNFKTLGKVQSKIHMIDNRVSSVFYTELGSTADKIKTLLPLLETGFKKAGLTVVNLAVKNNLPDDKQVINHQVNLLDENV</sequence>
<dbReference type="AlphaFoldDB" id="A0A3B0XJX2"/>
<dbReference type="EMBL" id="UOFI01000056">
    <property type="protein sequence ID" value="VAW64503.1"/>
    <property type="molecule type" value="Genomic_DNA"/>
</dbReference>
<accession>A0A3B0XJX2</accession>
<dbReference type="Pfam" id="PF02120">
    <property type="entry name" value="Flg_hook"/>
    <property type="match status" value="1"/>
</dbReference>
<reference evidence="2" key="1">
    <citation type="submission" date="2018-06" db="EMBL/GenBank/DDBJ databases">
        <authorList>
            <person name="Zhirakovskaya E."/>
        </authorList>
    </citation>
    <scope>NUCLEOTIDE SEQUENCE</scope>
</reference>
<protein>
    <recommendedName>
        <fullName evidence="1">Flagellar hook-length control protein-like C-terminal domain-containing protein</fullName>
    </recommendedName>
</protein>
<organism evidence="2">
    <name type="scientific">hydrothermal vent metagenome</name>
    <dbReference type="NCBI Taxonomy" id="652676"/>
    <lineage>
        <taxon>unclassified sequences</taxon>
        <taxon>metagenomes</taxon>
        <taxon>ecological metagenomes</taxon>
    </lineage>
</organism>
<evidence type="ECO:0000313" key="2">
    <source>
        <dbReference type="EMBL" id="VAW64503.1"/>
    </source>
</evidence>
<evidence type="ECO:0000259" key="1">
    <source>
        <dbReference type="Pfam" id="PF02120"/>
    </source>
</evidence>
<dbReference type="InterPro" id="IPR021136">
    <property type="entry name" value="Flagellar_hook_control-like_C"/>
</dbReference>
<proteinExistence type="predicted"/>
<feature type="domain" description="Flagellar hook-length control protein-like C-terminal" evidence="1">
    <location>
        <begin position="378"/>
        <end position="457"/>
    </location>
</feature>
<name>A0A3B0XJX2_9ZZZZ</name>